<feature type="binding site" evidence="14">
    <location>
        <position position="76"/>
    </location>
    <ligand>
        <name>Ca(2+)</name>
        <dbReference type="ChEBI" id="CHEBI:29108"/>
        <label>1</label>
    </ligand>
</feature>
<name>A0A7J7L4T8_9MAGN</name>
<dbReference type="PRINTS" id="PR00461">
    <property type="entry name" value="PLPEROXIDASE"/>
</dbReference>
<comment type="similarity">
    <text evidence="17">Belongs to the peroxidase family. Classical plant (class III) peroxidase subfamily.</text>
</comment>
<dbReference type="PROSITE" id="PS00436">
    <property type="entry name" value="PEROXIDASE_2"/>
    <property type="match status" value="1"/>
</dbReference>
<protein>
    <recommendedName>
        <fullName evidence="3 17">Peroxidase</fullName>
        <ecNumber evidence="3 17">1.11.1.7</ecNumber>
    </recommendedName>
</protein>
<dbReference type="Proteomes" id="UP000541444">
    <property type="component" value="Unassembled WGS sequence"/>
</dbReference>
<dbReference type="SUPFAM" id="SSF48113">
    <property type="entry name" value="Heme-dependent peroxidases"/>
    <property type="match status" value="1"/>
</dbReference>
<feature type="binding site" evidence="14">
    <location>
        <position position="74"/>
    </location>
    <ligand>
        <name>Ca(2+)</name>
        <dbReference type="ChEBI" id="CHEBI:29108"/>
        <label>1</label>
    </ligand>
</feature>
<comment type="function">
    <text evidence="17">Removal of H(2)O(2), oxidation of toxic reductants, biosynthesis and degradation of lignin, suberization, auxin catabolism, response to environmental stresses such as wounding, pathogen attack and oxidative stress.</text>
</comment>
<evidence type="ECO:0000256" key="6">
    <source>
        <dbReference type="ARBA" id="ARBA00022723"/>
    </source>
</evidence>
<evidence type="ECO:0000256" key="7">
    <source>
        <dbReference type="ARBA" id="ARBA00022837"/>
    </source>
</evidence>
<feature type="binding site" evidence="14">
    <location>
        <position position="90"/>
    </location>
    <ligand>
        <name>Ca(2+)</name>
        <dbReference type="ChEBI" id="CHEBI:29108"/>
        <label>1</label>
    </ligand>
</feature>
<dbReference type="Gene3D" id="1.10.520.10">
    <property type="match status" value="1"/>
</dbReference>
<feature type="binding site" evidence="14">
    <location>
        <position position="246"/>
    </location>
    <ligand>
        <name>Ca(2+)</name>
        <dbReference type="ChEBI" id="CHEBI:29108"/>
        <label>2</label>
    </ligand>
</feature>
<dbReference type="PROSITE" id="PS50873">
    <property type="entry name" value="PEROXIDASE_4"/>
    <property type="match status" value="1"/>
</dbReference>
<dbReference type="GO" id="GO:0020037">
    <property type="term" value="F:heme binding"/>
    <property type="evidence" value="ECO:0007669"/>
    <property type="project" value="UniProtKB-UniRule"/>
</dbReference>
<evidence type="ECO:0000256" key="14">
    <source>
        <dbReference type="PIRSR" id="PIRSR600823-3"/>
    </source>
</evidence>
<dbReference type="GO" id="GO:0140825">
    <property type="term" value="F:lactoperoxidase activity"/>
    <property type="evidence" value="ECO:0007669"/>
    <property type="project" value="UniProtKB-EC"/>
</dbReference>
<evidence type="ECO:0000256" key="13">
    <source>
        <dbReference type="PIRSR" id="PIRSR600823-1"/>
    </source>
</evidence>
<keyword evidence="6 14" id="KW-0479">Metal-binding</keyword>
<feature type="disulfide bond" evidence="16">
    <location>
        <begin position="70"/>
        <end position="75"/>
    </location>
</feature>
<reference evidence="19 20" key="1">
    <citation type="journal article" date="2020" name="IScience">
        <title>Genome Sequencing of the Endangered Kingdonia uniflora (Circaeasteraceae, Ranunculales) Reveals Potential Mechanisms of Evolutionary Specialization.</title>
        <authorList>
            <person name="Sun Y."/>
            <person name="Deng T."/>
            <person name="Zhang A."/>
            <person name="Moore M.J."/>
            <person name="Landis J.B."/>
            <person name="Lin N."/>
            <person name="Zhang H."/>
            <person name="Zhang X."/>
            <person name="Huang J."/>
            <person name="Zhang X."/>
            <person name="Sun H."/>
            <person name="Wang H."/>
        </authorList>
    </citation>
    <scope>NUCLEOTIDE SEQUENCE [LARGE SCALE GENOMIC DNA]</scope>
    <source>
        <strain evidence="19">TB1705</strain>
        <tissue evidence="19">Leaf</tissue>
    </source>
</reference>
<evidence type="ECO:0000256" key="8">
    <source>
        <dbReference type="ARBA" id="ARBA00023002"/>
    </source>
</evidence>
<comment type="caution">
    <text evidence="19">The sequence shown here is derived from an EMBL/GenBank/DDBJ whole genome shotgun (WGS) entry which is preliminary data.</text>
</comment>
<feature type="site" description="Transition state stabilizer" evidence="15">
    <location>
        <position position="64"/>
    </location>
</feature>
<dbReference type="GO" id="GO:0006979">
    <property type="term" value="P:response to oxidative stress"/>
    <property type="evidence" value="ECO:0007669"/>
    <property type="project" value="UniProtKB-UniRule"/>
</dbReference>
<evidence type="ECO:0000313" key="19">
    <source>
        <dbReference type="EMBL" id="KAF6137651.1"/>
    </source>
</evidence>
<dbReference type="OrthoDB" id="2113341at2759"/>
<feature type="binding site" description="axial binding residue" evidence="14">
    <location>
        <position position="194"/>
    </location>
    <ligand>
        <name>heme b</name>
        <dbReference type="ChEBI" id="CHEBI:60344"/>
    </ligand>
    <ligandPart>
        <name>Fe</name>
        <dbReference type="ChEBI" id="CHEBI:18248"/>
    </ligandPart>
</feature>
<keyword evidence="5 17" id="KW-0349">Heme</keyword>
<dbReference type="FunFam" id="1.10.420.10:FF:000001">
    <property type="entry name" value="Peroxidase"/>
    <property type="match status" value="1"/>
</dbReference>
<evidence type="ECO:0000256" key="4">
    <source>
        <dbReference type="ARBA" id="ARBA00022559"/>
    </source>
</evidence>
<feature type="binding site" evidence="14">
    <location>
        <position position="78"/>
    </location>
    <ligand>
        <name>Ca(2+)</name>
        <dbReference type="ChEBI" id="CHEBI:29108"/>
        <label>1</label>
    </ligand>
</feature>
<keyword evidence="7 14" id="KW-0106">Calcium</keyword>
<keyword evidence="10 16" id="KW-1015">Disulfide bond</keyword>
<proteinExistence type="inferred from homology"/>
<evidence type="ECO:0000256" key="16">
    <source>
        <dbReference type="PIRSR" id="PIRSR600823-5"/>
    </source>
</evidence>
<evidence type="ECO:0000256" key="12">
    <source>
        <dbReference type="ARBA" id="ARBA00023324"/>
    </source>
</evidence>
<dbReference type="CDD" id="cd00693">
    <property type="entry name" value="secretory_peroxidase"/>
    <property type="match status" value="1"/>
</dbReference>
<feature type="disulfide bond" evidence="16">
    <location>
        <begin position="37"/>
        <end position="117"/>
    </location>
</feature>
<feature type="disulfide bond" evidence="16">
    <location>
        <begin position="123"/>
        <end position="323"/>
    </location>
</feature>
<feature type="binding site" evidence="14">
    <location>
        <position position="254"/>
    </location>
    <ligand>
        <name>Ca(2+)</name>
        <dbReference type="ChEBI" id="CHEBI:29108"/>
        <label>2</label>
    </ligand>
</feature>
<comment type="similarity">
    <text evidence="2">Belongs to the peroxidase family. Ascorbate peroxidase subfamily.</text>
</comment>
<feature type="domain" description="Plant heme peroxidase family profile" evidence="18">
    <location>
        <begin position="27"/>
        <end position="327"/>
    </location>
</feature>
<evidence type="ECO:0000256" key="11">
    <source>
        <dbReference type="ARBA" id="ARBA00023180"/>
    </source>
</evidence>
<evidence type="ECO:0000256" key="3">
    <source>
        <dbReference type="ARBA" id="ARBA00012313"/>
    </source>
</evidence>
<accession>A0A7J7L4T8</accession>
<gene>
    <name evidence="19" type="ORF">GIB67_030543</name>
</gene>
<comment type="catalytic activity">
    <reaction evidence="1 17">
        <text>2 a phenolic donor + H2O2 = 2 a phenolic radical donor + 2 H2O</text>
        <dbReference type="Rhea" id="RHEA:56136"/>
        <dbReference type="ChEBI" id="CHEBI:15377"/>
        <dbReference type="ChEBI" id="CHEBI:16240"/>
        <dbReference type="ChEBI" id="CHEBI:139520"/>
        <dbReference type="ChEBI" id="CHEBI:139521"/>
        <dbReference type="EC" id="1.11.1.7"/>
    </reaction>
</comment>
<feature type="binding site" evidence="14">
    <location>
        <position position="195"/>
    </location>
    <ligand>
        <name>Ca(2+)</name>
        <dbReference type="ChEBI" id="CHEBI:29108"/>
        <label>2</label>
    </ligand>
</feature>
<keyword evidence="8 17" id="KW-0560">Oxidoreductase</keyword>
<dbReference type="Pfam" id="PF00141">
    <property type="entry name" value="peroxidase"/>
    <property type="match status" value="1"/>
</dbReference>
<dbReference type="EMBL" id="JACGCM010002639">
    <property type="protein sequence ID" value="KAF6137651.1"/>
    <property type="molecule type" value="Genomic_DNA"/>
</dbReference>
<dbReference type="InterPro" id="IPR000823">
    <property type="entry name" value="Peroxidase_pln"/>
</dbReference>
<dbReference type="GO" id="GO:0042744">
    <property type="term" value="P:hydrogen peroxide catabolic process"/>
    <property type="evidence" value="ECO:0007669"/>
    <property type="project" value="UniProtKB-KW"/>
</dbReference>
<sequence length="327" mass="34748">MSSKRVLEVLLCVIVVVACSSVKSEAHLQVGFYDSRCADAESIVKQEVAKAFNDDKGFAAALLRMHFHDCFIRGCDGSVLIDSTSDNVAEKDSPANNPSLRGFDIIDNAKTRLESLCAGVVSCADVLAFAARDSIVITGGIGYKVPAGRGDGSISLASDTANLAPPTFNLEQLTAVFAAKGFTQEEMIILSGSHTIGRSHCTAFSNRLYNFSLTTPQDPSLDPAYAATLKQLCPPGNDPDLVVPMDPSSPATLDAGGYYGAILKSRGLFTSDQTLNSTVDSANIVKQNNACPQQWKNKFAAAMVKMGKLDVITGAARDVRLNCRVVN</sequence>
<evidence type="ECO:0000256" key="17">
    <source>
        <dbReference type="RuleBase" id="RU362060"/>
    </source>
</evidence>
<dbReference type="AlphaFoldDB" id="A0A7J7L4T8"/>
<evidence type="ECO:0000256" key="10">
    <source>
        <dbReference type="ARBA" id="ARBA00023157"/>
    </source>
</evidence>
<dbReference type="EC" id="1.11.1.7" evidence="3 17"/>
<feature type="disulfide bond" evidence="16">
    <location>
        <begin position="201"/>
        <end position="233"/>
    </location>
</feature>
<feature type="signal peptide" evidence="17">
    <location>
        <begin position="1"/>
        <end position="26"/>
    </location>
</feature>
<comment type="cofactor">
    <cofactor evidence="14 17">
        <name>Ca(2+)</name>
        <dbReference type="ChEBI" id="CHEBI:29108"/>
    </cofactor>
    <text evidence="14 17">Binds 2 calcium ions per subunit.</text>
</comment>
<dbReference type="PANTHER" id="PTHR31235">
    <property type="entry name" value="PEROXIDASE 25-RELATED"/>
    <property type="match status" value="1"/>
</dbReference>
<organism evidence="19 20">
    <name type="scientific">Kingdonia uniflora</name>
    <dbReference type="NCBI Taxonomy" id="39325"/>
    <lineage>
        <taxon>Eukaryota</taxon>
        <taxon>Viridiplantae</taxon>
        <taxon>Streptophyta</taxon>
        <taxon>Embryophyta</taxon>
        <taxon>Tracheophyta</taxon>
        <taxon>Spermatophyta</taxon>
        <taxon>Magnoliopsida</taxon>
        <taxon>Ranunculales</taxon>
        <taxon>Circaeasteraceae</taxon>
        <taxon>Kingdonia</taxon>
    </lineage>
</organism>
<feature type="active site" description="Proton acceptor" evidence="13">
    <location>
        <position position="68"/>
    </location>
</feature>
<keyword evidence="17" id="KW-0964">Secreted</keyword>
<dbReference type="InterPro" id="IPR010255">
    <property type="entry name" value="Haem_peroxidase_sf"/>
</dbReference>
<dbReference type="GO" id="GO:0046872">
    <property type="term" value="F:metal ion binding"/>
    <property type="evidence" value="ECO:0007669"/>
    <property type="project" value="UniProtKB-UniRule"/>
</dbReference>
<dbReference type="PRINTS" id="PR00458">
    <property type="entry name" value="PEROXIDASE"/>
</dbReference>
<dbReference type="PROSITE" id="PS51257">
    <property type="entry name" value="PROKAR_LIPOPROTEIN"/>
    <property type="match status" value="1"/>
</dbReference>
<dbReference type="InterPro" id="IPR019794">
    <property type="entry name" value="Peroxidases_AS"/>
</dbReference>
<evidence type="ECO:0000256" key="5">
    <source>
        <dbReference type="ARBA" id="ARBA00022617"/>
    </source>
</evidence>
<comment type="cofactor">
    <cofactor evidence="14 17">
        <name>heme b</name>
        <dbReference type="ChEBI" id="CHEBI:60344"/>
    </cofactor>
    <text evidence="14 17">Binds 1 heme b (iron(II)-protoporphyrin IX) group per subunit.</text>
</comment>
<dbReference type="PROSITE" id="PS00435">
    <property type="entry name" value="PEROXIDASE_1"/>
    <property type="match status" value="1"/>
</dbReference>
<evidence type="ECO:0000256" key="1">
    <source>
        <dbReference type="ARBA" id="ARBA00000189"/>
    </source>
</evidence>
<keyword evidence="9 14" id="KW-0408">Iron</keyword>
<evidence type="ECO:0000259" key="18">
    <source>
        <dbReference type="PROSITE" id="PS50873"/>
    </source>
</evidence>
<dbReference type="GO" id="GO:0005576">
    <property type="term" value="C:extracellular region"/>
    <property type="evidence" value="ECO:0007669"/>
    <property type="project" value="UniProtKB-SubCell"/>
</dbReference>
<dbReference type="FunFam" id="1.10.520.10:FF:000001">
    <property type="entry name" value="Peroxidase"/>
    <property type="match status" value="1"/>
</dbReference>
<evidence type="ECO:0000256" key="15">
    <source>
        <dbReference type="PIRSR" id="PIRSR600823-4"/>
    </source>
</evidence>
<evidence type="ECO:0000313" key="20">
    <source>
        <dbReference type="Proteomes" id="UP000541444"/>
    </source>
</evidence>
<keyword evidence="11" id="KW-0325">Glycoprotein</keyword>
<keyword evidence="17" id="KW-0732">Signal</keyword>
<dbReference type="InterPro" id="IPR033905">
    <property type="entry name" value="Secretory_peroxidase"/>
</dbReference>
<dbReference type="InterPro" id="IPR019793">
    <property type="entry name" value="Peroxidases_heam-ligand_BS"/>
</dbReference>
<evidence type="ECO:0000256" key="2">
    <source>
        <dbReference type="ARBA" id="ARBA00006873"/>
    </source>
</evidence>
<keyword evidence="4 17" id="KW-0575">Peroxidase</keyword>
<keyword evidence="20" id="KW-1185">Reference proteome</keyword>
<dbReference type="Gene3D" id="1.10.420.10">
    <property type="entry name" value="Peroxidase, domain 2"/>
    <property type="match status" value="1"/>
</dbReference>
<feature type="chain" id="PRO_5029933918" description="Peroxidase" evidence="17">
    <location>
        <begin position="27"/>
        <end position="327"/>
    </location>
</feature>
<comment type="subcellular location">
    <subcellularLocation>
        <location evidence="17">Secreted</location>
    </subcellularLocation>
</comment>
<feature type="binding site" evidence="14">
    <location>
        <position position="69"/>
    </location>
    <ligand>
        <name>Ca(2+)</name>
        <dbReference type="ChEBI" id="CHEBI:29108"/>
        <label>1</label>
    </ligand>
</feature>
<dbReference type="InterPro" id="IPR002016">
    <property type="entry name" value="Haem_peroxidase"/>
</dbReference>
<keyword evidence="12 17" id="KW-0376">Hydrogen peroxide</keyword>
<evidence type="ECO:0000256" key="9">
    <source>
        <dbReference type="ARBA" id="ARBA00023004"/>
    </source>
</evidence>